<reference evidence="1 2" key="1">
    <citation type="submission" date="2020-07" db="EMBL/GenBank/DDBJ databases">
        <title>Genome of Haloechinothrix sp.</title>
        <authorList>
            <person name="Tang S.-K."/>
            <person name="Yang L."/>
            <person name="Zhu W.-Y."/>
        </authorList>
    </citation>
    <scope>NUCLEOTIDE SEQUENCE [LARGE SCALE GENOMIC DNA]</scope>
    <source>
        <strain evidence="1 2">YIM 98757</strain>
    </source>
</reference>
<comment type="caution">
    <text evidence="1">The sequence shown here is derived from an EMBL/GenBank/DDBJ whole genome shotgun (WGS) entry which is preliminary data.</text>
</comment>
<dbReference type="EMBL" id="JACCKD010000001">
    <property type="protein sequence ID" value="MBA0124240.1"/>
    <property type="molecule type" value="Genomic_DNA"/>
</dbReference>
<dbReference type="Proteomes" id="UP000582974">
    <property type="component" value="Unassembled WGS sequence"/>
</dbReference>
<protein>
    <submittedName>
        <fullName evidence="1">Uncharacterized protein</fullName>
    </submittedName>
</protein>
<dbReference type="AlphaFoldDB" id="A0A838A3V8"/>
<name>A0A838A3V8_9PSEU</name>
<sequence>MSTDEVGLVVFASLLLVPRGLVAVAPLCVMEREACDRAQTLARDGYGRYRGAVPVVTEQWLAAARRDADGGESRG</sequence>
<evidence type="ECO:0000313" key="1">
    <source>
        <dbReference type="EMBL" id="MBA0124240.1"/>
    </source>
</evidence>
<accession>A0A838A3V8</accession>
<proteinExistence type="predicted"/>
<evidence type="ECO:0000313" key="2">
    <source>
        <dbReference type="Proteomes" id="UP000582974"/>
    </source>
</evidence>
<organism evidence="1 2">
    <name type="scientific">Haloechinothrix aidingensis</name>
    <dbReference type="NCBI Taxonomy" id="2752311"/>
    <lineage>
        <taxon>Bacteria</taxon>
        <taxon>Bacillati</taxon>
        <taxon>Actinomycetota</taxon>
        <taxon>Actinomycetes</taxon>
        <taxon>Pseudonocardiales</taxon>
        <taxon>Pseudonocardiaceae</taxon>
        <taxon>Haloechinothrix</taxon>
    </lineage>
</organism>
<keyword evidence="2" id="KW-1185">Reference proteome</keyword>
<dbReference type="RefSeq" id="WP_180891129.1">
    <property type="nucleotide sequence ID" value="NZ_JACCKD010000001.1"/>
</dbReference>
<gene>
    <name evidence="1" type="ORF">H0B56_01645</name>
</gene>